<feature type="transmembrane region" description="Helical" evidence="6">
    <location>
        <begin position="136"/>
        <end position="157"/>
    </location>
</feature>
<gene>
    <name evidence="8" type="ORF">CIK84_07460</name>
</gene>
<dbReference type="InterPro" id="IPR018076">
    <property type="entry name" value="T2SS_GspF_dom"/>
</dbReference>
<accession>A0A2N7S5F3</accession>
<feature type="transmembrane region" description="Helical" evidence="6">
    <location>
        <begin position="6"/>
        <end position="27"/>
    </location>
</feature>
<reference evidence="8 9" key="1">
    <citation type="journal article" date="2017" name="Elife">
        <title>Extensive horizontal gene transfer in cheese-associated bacteria.</title>
        <authorList>
            <person name="Bonham K.S."/>
            <person name="Wolfe B.E."/>
            <person name="Dutton R.J."/>
        </authorList>
    </citation>
    <scope>NUCLEOTIDE SEQUENCE [LARGE SCALE GENOMIC DNA]</scope>
    <source>
        <strain evidence="8 9">JB182</strain>
    </source>
</reference>
<keyword evidence="3 6" id="KW-0812">Transmembrane</keyword>
<dbReference type="Pfam" id="PF00482">
    <property type="entry name" value="T2SSF"/>
    <property type="match status" value="1"/>
</dbReference>
<comment type="caution">
    <text evidence="8">The sequence shown here is derived from an EMBL/GenBank/DDBJ whole genome shotgun (WGS) entry which is preliminary data.</text>
</comment>
<evidence type="ECO:0000259" key="7">
    <source>
        <dbReference type="Pfam" id="PF00482"/>
    </source>
</evidence>
<dbReference type="AlphaFoldDB" id="A0A2N7S5F3"/>
<evidence type="ECO:0000256" key="6">
    <source>
        <dbReference type="SAM" id="Phobius"/>
    </source>
</evidence>
<dbReference type="GO" id="GO:0005886">
    <property type="term" value="C:plasma membrane"/>
    <property type="evidence" value="ECO:0007669"/>
    <property type="project" value="UniProtKB-SubCell"/>
</dbReference>
<feature type="domain" description="Type II secretion system protein GspF" evidence="7">
    <location>
        <begin position="178"/>
        <end position="302"/>
    </location>
</feature>
<sequence length="313" mass="34076">MSSYASWAALCGLGLGLGLWLIVVNLPGWRKMAFADRIAPHVRVGVRSSRMLEDSWHSESGYSALGQLAAPMLLQIKRLASLHSPSADTLRKRLDAAGLDMSVIDYRSQEIVYALTGLVAGSAFMAFAAIQYRVSLVLSVLVVVGFGIIGYAMRGWWLGEQINRRARKILTQFPTVAEVLALTVGAGESTTGAIERISRICHGVIGDEFTKTLNDIHAGTPMVQAMQHMSDRMQVGAMTRFVDAIVVATERGTPLAQVLRDQAQDVRDASKRELMEVAGKREISMLVPVVFGILPLTIVFAVFPGLALLEMSY</sequence>
<dbReference type="PANTHER" id="PTHR35007:SF2">
    <property type="entry name" value="PILUS ASSEMBLE PROTEIN"/>
    <property type="match status" value="1"/>
</dbReference>
<feature type="transmembrane region" description="Helical" evidence="6">
    <location>
        <begin position="285"/>
        <end position="309"/>
    </location>
</feature>
<dbReference type="EMBL" id="PNQX01000001">
    <property type="protein sequence ID" value="PMQ21380.1"/>
    <property type="molecule type" value="Genomic_DNA"/>
</dbReference>
<evidence type="ECO:0000256" key="5">
    <source>
        <dbReference type="ARBA" id="ARBA00023136"/>
    </source>
</evidence>
<evidence type="ECO:0000256" key="3">
    <source>
        <dbReference type="ARBA" id="ARBA00022692"/>
    </source>
</evidence>
<dbReference type="PANTHER" id="PTHR35007">
    <property type="entry name" value="INTEGRAL MEMBRANE PROTEIN-RELATED"/>
    <property type="match status" value="1"/>
</dbReference>
<comment type="subcellular location">
    <subcellularLocation>
        <location evidence="1">Cell membrane</location>
        <topology evidence="1">Multi-pass membrane protein</topology>
    </subcellularLocation>
</comment>
<evidence type="ECO:0000256" key="4">
    <source>
        <dbReference type="ARBA" id="ARBA00022989"/>
    </source>
</evidence>
<organism evidence="8 9">
    <name type="scientific">Glutamicibacter arilaitensis</name>
    <dbReference type="NCBI Taxonomy" id="256701"/>
    <lineage>
        <taxon>Bacteria</taxon>
        <taxon>Bacillati</taxon>
        <taxon>Actinomycetota</taxon>
        <taxon>Actinomycetes</taxon>
        <taxon>Micrococcales</taxon>
        <taxon>Micrococcaceae</taxon>
        <taxon>Glutamicibacter</taxon>
    </lineage>
</organism>
<evidence type="ECO:0000256" key="2">
    <source>
        <dbReference type="ARBA" id="ARBA00022475"/>
    </source>
</evidence>
<keyword evidence="5 6" id="KW-0472">Membrane</keyword>
<evidence type="ECO:0000256" key="1">
    <source>
        <dbReference type="ARBA" id="ARBA00004651"/>
    </source>
</evidence>
<evidence type="ECO:0000313" key="8">
    <source>
        <dbReference type="EMBL" id="PMQ21380.1"/>
    </source>
</evidence>
<feature type="transmembrane region" description="Helical" evidence="6">
    <location>
        <begin position="111"/>
        <end position="130"/>
    </location>
</feature>
<keyword evidence="4 6" id="KW-1133">Transmembrane helix</keyword>
<dbReference type="OMA" id="KEIAMMI"/>
<protein>
    <submittedName>
        <fullName evidence="8">Type II secretion system protein F</fullName>
    </submittedName>
</protein>
<dbReference type="RefSeq" id="WP_013348565.1">
    <property type="nucleotide sequence ID" value="NZ_JABUYH010000004.1"/>
</dbReference>
<dbReference type="GeneID" id="303184799"/>
<proteinExistence type="predicted"/>
<keyword evidence="2" id="KW-1003">Cell membrane</keyword>
<evidence type="ECO:0000313" key="9">
    <source>
        <dbReference type="Proteomes" id="UP000235739"/>
    </source>
</evidence>
<name>A0A2N7S5F3_9MICC</name>
<dbReference type="Proteomes" id="UP000235739">
    <property type="component" value="Unassembled WGS sequence"/>
</dbReference>